<organism evidence="10 11">
    <name type="scientific">Symbiodinium microadriaticum</name>
    <name type="common">Dinoflagellate</name>
    <name type="synonym">Zooxanthella microadriatica</name>
    <dbReference type="NCBI Taxonomy" id="2951"/>
    <lineage>
        <taxon>Eukaryota</taxon>
        <taxon>Sar</taxon>
        <taxon>Alveolata</taxon>
        <taxon>Dinophyceae</taxon>
        <taxon>Suessiales</taxon>
        <taxon>Symbiodiniaceae</taxon>
        <taxon>Symbiodinium</taxon>
    </lineage>
</organism>
<dbReference type="OrthoDB" id="2747330at2759"/>
<dbReference type="InterPro" id="IPR011990">
    <property type="entry name" value="TPR-like_helical_dom_sf"/>
</dbReference>
<dbReference type="EMBL" id="LSRX01000393">
    <property type="protein sequence ID" value="OLP98518.1"/>
    <property type="molecule type" value="Genomic_DNA"/>
</dbReference>
<dbReference type="GO" id="GO:0004190">
    <property type="term" value="F:aspartic-type endopeptidase activity"/>
    <property type="evidence" value="ECO:0007669"/>
    <property type="project" value="InterPro"/>
</dbReference>
<feature type="transmembrane region" description="Helical" evidence="8">
    <location>
        <begin position="572"/>
        <end position="592"/>
    </location>
</feature>
<gene>
    <name evidence="10" type="ORF">AK812_SmicGene19008</name>
</gene>
<sequence length="1336" mass="145587">MGSRKVPADVVGWTAAIGACESPVAWPHALALLSRMDQDRCPPNVISLNSALDAVAAGGQGEIAGALLESMEMRKLRPDIRSWNAAMRAAGVEGEWEQVFALLARLKGSALAPDKHSFTAAMGACEVAACWGAAVGLMLELRRVAVAADSTLCGLAISVHYKAGQWTQVLQSLEEMVAADLEPDVVSWNSAVAALQRNDQWLLAMGALRRMQEDGPEPDSITYATCIAALGREQLWQSALGVLQEATEALGPDSGCLAAALLHLFEVLRAEGRAEVVSWNSCMGALGRGQQWEASLHLLRGMMTNSLEPTTISFNAVLFACQLASQWQQAACLLRPGLGHLVVEEERLLGAPQPFTLHVFTMSGQCLVELEIRPPEVPRMEELAAEVGLAMNVSAGRVSLLHGTGKLPLSQDVSVLPRHGDDLLELHAIADELGARQLEMRPGRVTAVRLQGPTRLEVEFAPGEISEPHSLPLCYSHTVVVRSDIPKLLYSTQVDGGTDIEVSSMTLLATLPRCALQELLLLRPSVSIRTAAMMRPAEGGSRPVLIAFRESQFERCSVQNGKQHLCRLVGKLAAYWVLDCLALLMSAVVAIMELVAGSPLFGALLAATLWLPGFIWACRYQAYTFDRKFVGFGELMICPAGFASFCSGIVWLWVPLGLLAGTFVVSGWHFLGLMRVVCSRKEEVALPFDLEKLYLFELYKRDVRLFSDGLRFGLLAGVLALQQGSRNESLVALIATVLAGLPAFGRYQQWPSALEMLAGAEEELYPGAKDVLCCTAAIDACAKRQKWQLALAQHPAQNLFIEVLIACQLAAQWQQVLQMTSAARSYGGEMYCDGGQYVHTLSALEPIAGMASVIPKKGTTSGPMAKMAMYLTFSWLLWLPNAAAWAGESDAPGIETARLYGNLNAYAYYFTDLLVGSPQSQLTSVIIDTGSHLLGFPCGGCDHCGNHLEPAIDVGKSQTAKWMPCTGKPFCDGCSENRCKYQEKYSEGSAISGHWFEDYVKLGDVFQENPPVKARMGCHDSENKLFFTQEANGIMGLAPKDGYQMPATANILQDLFRDKKHVDASLFSICLATWGGLLSVGGDNEKYHTAGVNWIPMGIKGYYSVRPKSMMVDDRLVAAMATDFGMAVVDTGTTLTYFPPAVFNNLIAAIDAYCALPDKCMAPRLEGHPHCWKFKSVTDQNEEMPAIRKAAFPTIKMKFRFTEESVEVHWRPETYLSKRVRVGELCYAFQPMEKVDQTILGISFLLHKDAIFDVSKQRLGLVDANCPPHYKIPTKLSLWGLIADPSWLLQSRLSISLPVLGVLFAAGFLLIAFRVSRMSSASHASRVASADSPFIE</sequence>
<keyword evidence="8" id="KW-1133">Transmembrane helix</keyword>
<feature type="transmembrane region" description="Helical" evidence="8">
    <location>
        <begin position="730"/>
        <end position="747"/>
    </location>
</feature>
<dbReference type="Pfam" id="PF13812">
    <property type="entry name" value="PPR_3"/>
    <property type="match status" value="1"/>
</dbReference>
<dbReference type="GO" id="GO:0006508">
    <property type="term" value="P:proteolysis"/>
    <property type="evidence" value="ECO:0007669"/>
    <property type="project" value="UniProtKB-KW"/>
</dbReference>
<dbReference type="NCBIfam" id="TIGR00756">
    <property type="entry name" value="PPR"/>
    <property type="match status" value="1"/>
</dbReference>
<feature type="transmembrane region" description="Helical" evidence="8">
    <location>
        <begin position="598"/>
        <end position="617"/>
    </location>
</feature>
<keyword evidence="4" id="KW-0378">Hydrolase</keyword>
<dbReference type="InterPro" id="IPR002885">
    <property type="entry name" value="PPR_rpt"/>
</dbReference>
<feature type="active site" evidence="6">
    <location>
        <position position="1130"/>
    </location>
</feature>
<comment type="caution">
    <text evidence="10">The sequence shown here is derived from an EMBL/GenBank/DDBJ whole genome shotgun (WGS) entry which is preliminary data.</text>
</comment>
<keyword evidence="2" id="KW-0645">Protease</keyword>
<accession>A0A1Q9DTQ6</accession>
<feature type="repeat" description="PPR" evidence="7">
    <location>
        <begin position="275"/>
        <end position="309"/>
    </location>
</feature>
<dbReference type="PANTHER" id="PTHR13683">
    <property type="entry name" value="ASPARTYL PROTEASES"/>
    <property type="match status" value="1"/>
</dbReference>
<reference evidence="10 11" key="1">
    <citation type="submission" date="2016-02" db="EMBL/GenBank/DDBJ databases">
        <title>Genome analysis of coral dinoflagellate symbionts highlights evolutionary adaptations to a symbiotic lifestyle.</title>
        <authorList>
            <person name="Aranda M."/>
            <person name="Li Y."/>
            <person name="Liew Y.J."/>
            <person name="Baumgarten S."/>
            <person name="Simakov O."/>
            <person name="Wilson M."/>
            <person name="Piel J."/>
            <person name="Ashoor H."/>
            <person name="Bougouffa S."/>
            <person name="Bajic V.B."/>
            <person name="Ryu T."/>
            <person name="Ravasi T."/>
            <person name="Bayer T."/>
            <person name="Micklem G."/>
            <person name="Kim H."/>
            <person name="Bhak J."/>
            <person name="Lajeunesse T.C."/>
            <person name="Voolstra C.R."/>
        </authorList>
    </citation>
    <scope>NUCLEOTIDE SEQUENCE [LARGE SCALE GENOMIC DNA]</scope>
    <source>
        <strain evidence="10 11">CCMP2467</strain>
    </source>
</reference>
<dbReference type="GO" id="GO:0012505">
    <property type="term" value="C:endomembrane system"/>
    <property type="evidence" value="ECO:0007669"/>
    <property type="project" value="UniProtKB-SubCell"/>
</dbReference>
<comment type="subcellular location">
    <subcellularLocation>
        <location evidence="5">Endomembrane system</location>
        <topology evidence="5">Single-pass type I membrane protein</topology>
    </subcellularLocation>
</comment>
<evidence type="ECO:0000313" key="10">
    <source>
        <dbReference type="EMBL" id="OLP98518.1"/>
    </source>
</evidence>
<proteinExistence type="inferred from homology"/>
<evidence type="ECO:0000256" key="4">
    <source>
        <dbReference type="ARBA" id="ARBA00022801"/>
    </source>
</evidence>
<dbReference type="PROSITE" id="PS51375">
    <property type="entry name" value="PPR"/>
    <property type="match status" value="2"/>
</dbReference>
<dbReference type="PROSITE" id="PS51767">
    <property type="entry name" value="PEPTIDASE_A1"/>
    <property type="match status" value="1"/>
</dbReference>
<evidence type="ECO:0000256" key="8">
    <source>
        <dbReference type="SAM" id="Phobius"/>
    </source>
</evidence>
<dbReference type="SUPFAM" id="SSF50630">
    <property type="entry name" value="Acid proteases"/>
    <property type="match status" value="1"/>
</dbReference>
<dbReference type="InterPro" id="IPR021109">
    <property type="entry name" value="Peptidase_aspartic_dom_sf"/>
</dbReference>
<evidence type="ECO:0000256" key="1">
    <source>
        <dbReference type="ARBA" id="ARBA00007447"/>
    </source>
</evidence>
<evidence type="ECO:0000256" key="2">
    <source>
        <dbReference type="ARBA" id="ARBA00022670"/>
    </source>
</evidence>
<evidence type="ECO:0000256" key="6">
    <source>
        <dbReference type="PIRSR" id="PIRSR601461-1"/>
    </source>
</evidence>
<evidence type="ECO:0000256" key="3">
    <source>
        <dbReference type="ARBA" id="ARBA00022729"/>
    </source>
</evidence>
<dbReference type="InterPro" id="IPR001969">
    <property type="entry name" value="Aspartic_peptidase_AS"/>
</dbReference>
<feature type="transmembrane region" description="Helical" evidence="8">
    <location>
        <begin position="1295"/>
        <end position="1313"/>
    </location>
</feature>
<name>A0A1Q9DTQ6_SYMMI</name>
<keyword evidence="8" id="KW-0812">Transmembrane</keyword>
<feature type="repeat" description="PPR" evidence="7">
    <location>
        <begin position="184"/>
        <end position="218"/>
    </location>
</feature>
<dbReference type="Gene3D" id="2.40.70.10">
    <property type="entry name" value="Acid Proteases"/>
    <property type="match status" value="2"/>
</dbReference>
<feature type="transmembrane region" description="Helical" evidence="8">
    <location>
        <begin position="659"/>
        <end position="678"/>
    </location>
</feature>
<protein>
    <submittedName>
        <fullName evidence="10">Pentatricopeptide repeat-containing protein, chloroplastic</fullName>
    </submittedName>
</protein>
<dbReference type="PROSITE" id="PS51257">
    <property type="entry name" value="PROKAR_LIPOPROTEIN"/>
    <property type="match status" value="1"/>
</dbReference>
<dbReference type="InterPro" id="IPR001461">
    <property type="entry name" value="Aspartic_peptidase_A1"/>
</dbReference>
<comment type="similarity">
    <text evidence="1">Belongs to the peptidase A1 family.</text>
</comment>
<dbReference type="PANTHER" id="PTHR13683:SF375">
    <property type="entry name" value="PEPTIDASE A1 DOMAIN-CONTAINING PROTEIN"/>
    <property type="match status" value="1"/>
</dbReference>
<evidence type="ECO:0000256" key="7">
    <source>
        <dbReference type="PROSITE-ProRule" id="PRU00708"/>
    </source>
</evidence>
<dbReference type="InterPro" id="IPR033121">
    <property type="entry name" value="PEPTIDASE_A1"/>
</dbReference>
<dbReference type="Gene3D" id="1.25.40.10">
    <property type="entry name" value="Tetratricopeptide repeat domain"/>
    <property type="match status" value="3"/>
</dbReference>
<evidence type="ECO:0000256" key="5">
    <source>
        <dbReference type="ARBA" id="ARBA00046288"/>
    </source>
</evidence>
<dbReference type="Pfam" id="PF00026">
    <property type="entry name" value="Asp"/>
    <property type="match status" value="1"/>
</dbReference>
<keyword evidence="3" id="KW-0732">Signal</keyword>
<feature type="domain" description="Peptidase A1" evidence="9">
    <location>
        <begin position="909"/>
        <end position="1262"/>
    </location>
</feature>
<dbReference type="PROSITE" id="PS00141">
    <property type="entry name" value="ASP_PROTEASE"/>
    <property type="match status" value="1"/>
</dbReference>
<evidence type="ECO:0000259" key="9">
    <source>
        <dbReference type="PROSITE" id="PS51767"/>
    </source>
</evidence>
<evidence type="ECO:0000313" key="11">
    <source>
        <dbReference type="Proteomes" id="UP000186817"/>
    </source>
</evidence>
<feature type="active site" evidence="6">
    <location>
        <position position="928"/>
    </location>
</feature>
<keyword evidence="8" id="KW-0472">Membrane</keyword>
<dbReference type="Proteomes" id="UP000186817">
    <property type="component" value="Unassembled WGS sequence"/>
</dbReference>
<keyword evidence="11" id="KW-1185">Reference proteome</keyword>